<dbReference type="Proteomes" id="UP000574690">
    <property type="component" value="Unassembled WGS sequence"/>
</dbReference>
<sequence length="351" mass="39932">EPEEDLDFAEYEQQLTETYNEGARLEVELDAAENRIVQACMERQGFTVHDPWELREPEAAERETFMDAPPYDLYLPTVEDARRRGFWQWTFLDGAAEVEDGDALLAEWDEAQGDMGWAEIDFTEEDPQEAFHALPDDEQFAWYTAYAGEPWAEWMHGDLVGIAPDEIEGEWDGPETGGCKLEMIEAVYGGLDEGEDEHSVRPMRPDGDWTRMKERYASETAGAEGDLLDCLADRGRDGWEFYDGQLLVHDYLVAAGEGEYALNSYPDAGTRWPDPPADLPDADDAQGWLDYERDLATDFAECGDESGYREAAVHGWQQAQLRYYLDNEDAVYGWQEEIRDLIARAQDAIGD</sequence>
<accession>A0A850CC71</accession>
<dbReference type="EMBL" id="JABFXE010000582">
    <property type="protein sequence ID" value="NUQ89557.1"/>
    <property type="molecule type" value="Genomic_DNA"/>
</dbReference>
<gene>
    <name evidence="1" type="ORF">HOQ43_14000</name>
</gene>
<organism evidence="1 2">
    <name type="scientific">Glycomyces artemisiae</name>
    <dbReference type="NCBI Taxonomy" id="1076443"/>
    <lineage>
        <taxon>Bacteria</taxon>
        <taxon>Bacillati</taxon>
        <taxon>Actinomycetota</taxon>
        <taxon>Actinomycetes</taxon>
        <taxon>Glycomycetales</taxon>
        <taxon>Glycomycetaceae</taxon>
        <taxon>Glycomyces</taxon>
    </lineage>
</organism>
<proteinExistence type="predicted"/>
<reference evidence="1 2" key="1">
    <citation type="submission" date="2020-05" db="EMBL/GenBank/DDBJ databases">
        <title>DNA-SIP metagenomic assembled genomes.</title>
        <authorList>
            <person name="Yu J."/>
        </authorList>
    </citation>
    <scope>NUCLEOTIDE SEQUENCE [LARGE SCALE GENOMIC DNA]</scope>
    <source>
        <strain evidence="1">Bin5.27</strain>
    </source>
</reference>
<evidence type="ECO:0000313" key="1">
    <source>
        <dbReference type="EMBL" id="NUQ89557.1"/>
    </source>
</evidence>
<comment type="caution">
    <text evidence="1">The sequence shown here is derived from an EMBL/GenBank/DDBJ whole genome shotgun (WGS) entry which is preliminary data.</text>
</comment>
<feature type="non-terminal residue" evidence="1">
    <location>
        <position position="1"/>
    </location>
</feature>
<protein>
    <submittedName>
        <fullName evidence="1">Uncharacterized protein</fullName>
    </submittedName>
</protein>
<dbReference type="AlphaFoldDB" id="A0A850CC71"/>
<evidence type="ECO:0000313" key="2">
    <source>
        <dbReference type="Proteomes" id="UP000574690"/>
    </source>
</evidence>
<name>A0A850CC71_9ACTN</name>